<dbReference type="Gene3D" id="1.10.150.240">
    <property type="entry name" value="Putative phosphatase, domain 2"/>
    <property type="match status" value="1"/>
</dbReference>
<dbReference type="SMR" id="A0A015UP86"/>
<dbReference type="Pfam" id="PF00702">
    <property type="entry name" value="Hydrolase"/>
    <property type="match status" value="1"/>
</dbReference>
<dbReference type="PANTHER" id="PTHR47478:SF1">
    <property type="entry name" value="PYRIMIDINE 5'-NUCLEOTIDASE YJJG"/>
    <property type="match status" value="1"/>
</dbReference>
<dbReference type="InterPro" id="IPR011951">
    <property type="entry name" value="HAD-SF_hydro_IA_YjjG/PynA"/>
</dbReference>
<dbReference type="Proteomes" id="UP000020529">
    <property type="component" value="Unassembled WGS sequence"/>
</dbReference>
<dbReference type="SFLD" id="SFLDG01135">
    <property type="entry name" value="C1.5.6:_HAD__Beta-PGM__Phospha"/>
    <property type="match status" value="1"/>
</dbReference>
<dbReference type="NCBIfam" id="TIGR02254">
    <property type="entry name" value="YjjG_YfnB"/>
    <property type="match status" value="1"/>
</dbReference>
<evidence type="ECO:0000313" key="2">
    <source>
        <dbReference type="Proteomes" id="UP000020529"/>
    </source>
</evidence>
<dbReference type="InterPro" id="IPR006439">
    <property type="entry name" value="HAD-SF_hydro_IA"/>
</dbReference>
<dbReference type="PATRIC" id="fig|1339315.3.peg.1340"/>
<dbReference type="RefSeq" id="WP_005784670.1">
    <property type="nucleotide sequence ID" value="NZ_JGCY01000231.1"/>
</dbReference>
<dbReference type="InterPro" id="IPR023198">
    <property type="entry name" value="PGP-like_dom2"/>
</dbReference>
<dbReference type="SUPFAM" id="SSF56784">
    <property type="entry name" value="HAD-like"/>
    <property type="match status" value="1"/>
</dbReference>
<dbReference type="SFLD" id="SFLDS00003">
    <property type="entry name" value="Haloacid_Dehalogenase"/>
    <property type="match status" value="1"/>
</dbReference>
<dbReference type="InterPro" id="IPR023214">
    <property type="entry name" value="HAD_sf"/>
</dbReference>
<dbReference type="PANTHER" id="PTHR47478">
    <property type="match status" value="1"/>
</dbReference>
<dbReference type="GO" id="GO:0008253">
    <property type="term" value="F:5'-nucleotidase activity"/>
    <property type="evidence" value="ECO:0007669"/>
    <property type="project" value="InterPro"/>
</dbReference>
<dbReference type="InterPro" id="IPR036412">
    <property type="entry name" value="HAD-like_sf"/>
</dbReference>
<name>A0A015UP86_BACFG</name>
<dbReference type="Gene3D" id="3.40.50.1000">
    <property type="entry name" value="HAD superfamily/HAD-like"/>
    <property type="match status" value="1"/>
</dbReference>
<proteinExistence type="predicted"/>
<dbReference type="GeneID" id="60367709"/>
<reference evidence="1 2" key="1">
    <citation type="submission" date="2014-02" db="EMBL/GenBank/DDBJ databases">
        <authorList>
            <person name="Sears C."/>
            <person name="Carroll K."/>
            <person name="Sack B.R."/>
            <person name="Qadri F."/>
            <person name="Myers L.L."/>
            <person name="Chung G.-T."/>
            <person name="Escheverria P."/>
            <person name="Fraser C.M."/>
            <person name="Sadzewicz L."/>
            <person name="Shefchek K.A."/>
            <person name="Tallon L."/>
            <person name="Das S.P."/>
            <person name="Daugherty S."/>
            <person name="Mongodin E.F."/>
        </authorList>
    </citation>
    <scope>NUCLEOTIDE SEQUENCE [LARGE SCALE GENOMIC DNA]</scope>
    <source>
        <strain evidence="2">3988T(B)14</strain>
    </source>
</reference>
<organism evidence="1 2">
    <name type="scientific">Bacteroides fragilis str. 3988T(B)14</name>
    <dbReference type="NCBI Taxonomy" id="1339315"/>
    <lineage>
        <taxon>Bacteria</taxon>
        <taxon>Pseudomonadati</taxon>
        <taxon>Bacteroidota</taxon>
        <taxon>Bacteroidia</taxon>
        <taxon>Bacteroidales</taxon>
        <taxon>Bacteroidaceae</taxon>
        <taxon>Bacteroides</taxon>
    </lineage>
</organism>
<dbReference type="InterPro" id="IPR052550">
    <property type="entry name" value="Pyrimidine_5'-ntase_YjjG"/>
</dbReference>
<sequence length="230" mass="27185">MKYKNLFFDLDDTLWAFSQNAYDTFEEVYDKYRLGQYFDSFSHFYSLYQRRNTELWVEYGNGQVTKEELNRQRFLYPLQAVGIDNEMLAKRYSDDFFSIIPTKSRLMPYAEEVLSYLAPKYNLYILSNGFRELQSRKMRSSGIDTYFNKIILSEDLGVMKPWPEIFYFALSATQSELRESLMIGDSWEADITGANGIGMHQAYYNVSGRADFPFRPTYLVTDLKELMELL</sequence>
<keyword evidence="1" id="KW-0378">Hydrolase</keyword>
<accession>A0A015UP86</accession>
<dbReference type="AlphaFoldDB" id="A0A015UP86"/>
<evidence type="ECO:0000313" key="1">
    <source>
        <dbReference type="EMBL" id="EXY75643.1"/>
    </source>
</evidence>
<gene>
    <name evidence="1" type="ORF">M124_0531</name>
</gene>
<protein>
    <submittedName>
        <fullName evidence="1">Haloacid dehalogenase-like hydrolase</fullName>
    </submittedName>
</protein>
<dbReference type="SFLD" id="SFLDG01129">
    <property type="entry name" value="C1.5:_HAD__Beta-PGM__Phosphata"/>
    <property type="match status" value="1"/>
</dbReference>
<dbReference type="EMBL" id="JGCY01000231">
    <property type="protein sequence ID" value="EXY75643.1"/>
    <property type="molecule type" value="Genomic_DNA"/>
</dbReference>
<comment type="caution">
    <text evidence="1">The sequence shown here is derived from an EMBL/GenBank/DDBJ whole genome shotgun (WGS) entry which is preliminary data.</text>
</comment>
<dbReference type="NCBIfam" id="TIGR01549">
    <property type="entry name" value="HAD-SF-IA-v1"/>
    <property type="match status" value="1"/>
</dbReference>